<comment type="caution">
    <text evidence="1">The sequence shown here is derived from an EMBL/GenBank/DDBJ whole genome shotgun (WGS) entry which is preliminary data.</text>
</comment>
<organism evidence="1 2">
    <name type="scientific">Entomophthora muscae</name>
    <dbReference type="NCBI Taxonomy" id="34485"/>
    <lineage>
        <taxon>Eukaryota</taxon>
        <taxon>Fungi</taxon>
        <taxon>Fungi incertae sedis</taxon>
        <taxon>Zoopagomycota</taxon>
        <taxon>Entomophthoromycotina</taxon>
        <taxon>Entomophthoromycetes</taxon>
        <taxon>Entomophthorales</taxon>
        <taxon>Entomophthoraceae</taxon>
        <taxon>Entomophthora</taxon>
    </lineage>
</organism>
<protein>
    <submittedName>
        <fullName evidence="1">Zinc finger BED domain-containing protein 1</fullName>
    </submittedName>
</protein>
<evidence type="ECO:0000313" key="2">
    <source>
        <dbReference type="Proteomes" id="UP001165960"/>
    </source>
</evidence>
<proteinExistence type="predicted"/>
<evidence type="ECO:0000313" key="1">
    <source>
        <dbReference type="EMBL" id="KAJ9066199.1"/>
    </source>
</evidence>
<dbReference type="Proteomes" id="UP001165960">
    <property type="component" value="Unassembled WGS sequence"/>
</dbReference>
<reference evidence="1" key="1">
    <citation type="submission" date="2022-04" db="EMBL/GenBank/DDBJ databases">
        <title>Genome of the entomopathogenic fungus Entomophthora muscae.</title>
        <authorList>
            <person name="Elya C."/>
            <person name="Lovett B.R."/>
            <person name="Lee E."/>
            <person name="Macias A.M."/>
            <person name="Hajek A.E."/>
            <person name="De Bivort B.L."/>
            <person name="Kasson M.T."/>
            <person name="De Fine Licht H.H."/>
            <person name="Stajich J.E."/>
        </authorList>
    </citation>
    <scope>NUCLEOTIDE SEQUENCE</scope>
    <source>
        <strain evidence="1">Berkeley</strain>
    </source>
</reference>
<dbReference type="EMBL" id="QTSX02004301">
    <property type="protein sequence ID" value="KAJ9066199.1"/>
    <property type="molecule type" value="Genomic_DNA"/>
</dbReference>
<name>A0ACC2SUY2_9FUNG</name>
<sequence length="687" mass="77875">MSEYDLMDLEEAKHKKGLFHINQEAFNMNYSNNPEANQMFNTSGGESNLTETEESLKALLVQHGEPTIEPPKQPNRRPHPRMSWIFTHGYGSRVRSENGHMVQCCVNDCGRLYITNNGSTSAFKKHLEKVHNLVEFPDPSRPHIGPNHGENGVNRARKPYAPRKGRMREILSVKPEAKAPQKTALPLPIAQDGQLLNLLQYGWTSVDRERLAPPSVLSDNRENFSKTQEVLKEIISSQLSISLSVDFWVNPHSEGVVCIMAHFISETWEPREVLLDMQIKKDMTGAEAANVLINSLDAYGATPLVSTITTNHSPMMQIMIEELGQLALSRSDFNFTPSIDHIPCLSFIINTAANGSLALGEQSPTGSIMEKLNKMRLGISSISKTPHALGFYQNLFRLGMQEHLALVADEVHRWDLTYQMAERLLLVHTFYNETCNSCGMSELAITQSDLQLLDDVKNLLGPLQAFAVRVSTQRYPTIAQILPLYDKVMDYLNSAGQKRPDFIQPAYQYAYQTFRSHFGKSSPNIHFAFSPVVDPRTKLDAWNPPVYSQEDAETLTSLVKSYWDKNHHKSQTTSCLNDFPQSTFDTIFEVEQVTIADDLARYLREPVVSSKIPYENAVYGFWRTNCQIYPQLAHTARKFLPIPITSIPCGRQLVYNRQLVSSTLKDPELSQMTREFSLLHNWRKTVD</sequence>
<keyword evidence="2" id="KW-1185">Reference proteome</keyword>
<accession>A0ACC2SUY2</accession>
<gene>
    <name evidence="1" type="primary">ZBED1_3</name>
    <name evidence="1" type="ORF">DSO57_1039756</name>
</gene>